<sequence>MALPSEGTGGAAPVRCTTSTLDIINPSGSAIQIPFPSIQALGQRGVASTNKYGKGRRLGLEKDPCSPLLPWKGEWASWKHGQNMGMGSPNKHPRGEEGPPLAVPRPDEVVWLCTI</sequence>
<reference evidence="2 3" key="1">
    <citation type="submission" date="2019-12" db="EMBL/GenBank/DDBJ databases">
        <title>Draft genome sequence of the ascomycete Xylaria multiplex DSM 110363.</title>
        <authorList>
            <person name="Buettner E."/>
            <person name="Kellner H."/>
        </authorList>
    </citation>
    <scope>NUCLEOTIDE SEQUENCE [LARGE SCALE GENOMIC DNA]</scope>
    <source>
        <strain evidence="2 3">DSM 110363</strain>
    </source>
</reference>
<name>A0A7C8MMK8_9PEZI</name>
<evidence type="ECO:0000313" key="2">
    <source>
        <dbReference type="EMBL" id="KAF2963847.1"/>
    </source>
</evidence>
<evidence type="ECO:0000313" key="3">
    <source>
        <dbReference type="Proteomes" id="UP000481858"/>
    </source>
</evidence>
<dbReference type="Proteomes" id="UP000481858">
    <property type="component" value="Unassembled WGS sequence"/>
</dbReference>
<dbReference type="InParanoid" id="A0A7C8MMK8"/>
<organism evidence="2 3">
    <name type="scientific">Xylaria multiplex</name>
    <dbReference type="NCBI Taxonomy" id="323545"/>
    <lineage>
        <taxon>Eukaryota</taxon>
        <taxon>Fungi</taxon>
        <taxon>Dikarya</taxon>
        <taxon>Ascomycota</taxon>
        <taxon>Pezizomycotina</taxon>
        <taxon>Sordariomycetes</taxon>
        <taxon>Xylariomycetidae</taxon>
        <taxon>Xylariales</taxon>
        <taxon>Xylariaceae</taxon>
        <taxon>Xylaria</taxon>
    </lineage>
</organism>
<proteinExistence type="predicted"/>
<protein>
    <submittedName>
        <fullName evidence="2">Uncharacterized protein</fullName>
    </submittedName>
</protein>
<feature type="region of interest" description="Disordered" evidence="1">
    <location>
        <begin position="80"/>
        <end position="103"/>
    </location>
</feature>
<evidence type="ECO:0000256" key="1">
    <source>
        <dbReference type="SAM" id="MobiDB-lite"/>
    </source>
</evidence>
<keyword evidence="3" id="KW-1185">Reference proteome</keyword>
<dbReference type="AlphaFoldDB" id="A0A7C8MMK8"/>
<gene>
    <name evidence="2" type="ORF">GQX73_g9724</name>
</gene>
<dbReference type="EMBL" id="WUBL01000178">
    <property type="protein sequence ID" value="KAF2963847.1"/>
    <property type="molecule type" value="Genomic_DNA"/>
</dbReference>
<comment type="caution">
    <text evidence="2">The sequence shown here is derived from an EMBL/GenBank/DDBJ whole genome shotgun (WGS) entry which is preliminary data.</text>
</comment>
<dbReference type="OrthoDB" id="10621728at2759"/>
<accession>A0A7C8MMK8</accession>